<name>A0A177AWN1_9BILA</name>
<evidence type="ECO:0000313" key="4">
    <source>
        <dbReference type="Proteomes" id="UP000078046"/>
    </source>
</evidence>
<reference evidence="3 4" key="1">
    <citation type="submission" date="2016-04" db="EMBL/GenBank/DDBJ databases">
        <title>The genome of Intoshia linei affirms orthonectids as highly simplified spiralians.</title>
        <authorList>
            <person name="Mikhailov K.V."/>
            <person name="Slusarev G.S."/>
            <person name="Nikitin M.A."/>
            <person name="Logacheva M.D."/>
            <person name="Penin A."/>
            <person name="Aleoshin V."/>
            <person name="Panchin Y.V."/>
        </authorList>
    </citation>
    <scope>NUCLEOTIDE SEQUENCE [LARGE SCALE GENOMIC DNA]</scope>
    <source>
        <strain evidence="3">Intl2013</strain>
        <tissue evidence="3">Whole animal</tissue>
    </source>
</reference>
<dbReference type="PANTHER" id="PTHR46154:SF4">
    <property type="entry name" value="UREA ACTIVE TRANSPORTER"/>
    <property type="match status" value="1"/>
</dbReference>
<dbReference type="InterPro" id="IPR038377">
    <property type="entry name" value="Na/Glc_symporter_sf"/>
</dbReference>
<feature type="transmembrane region" description="Helical" evidence="2">
    <location>
        <begin position="28"/>
        <end position="52"/>
    </location>
</feature>
<keyword evidence="2" id="KW-1133">Transmembrane helix</keyword>
<keyword evidence="1" id="KW-0813">Transport</keyword>
<dbReference type="AlphaFoldDB" id="A0A177AWN1"/>
<dbReference type="EMBL" id="LWCA01001135">
    <property type="protein sequence ID" value="OAF65821.1"/>
    <property type="molecule type" value="Genomic_DNA"/>
</dbReference>
<dbReference type="OrthoDB" id="6132759at2759"/>
<gene>
    <name evidence="3" type="ORF">A3Q56_06462</name>
</gene>
<feature type="transmembrane region" description="Helical" evidence="2">
    <location>
        <begin position="105"/>
        <end position="125"/>
    </location>
</feature>
<sequence length="299" mass="33947">MQDYDCKDYFIHFDIDHLIIDLSTKLSLWHIILVILSIGLFASVISTIYRFSRQKLFGDVKFIDTFFDAGANVNLLTNSCGIILKWMWIVVILDCFKSTKNHGVMGNYCSVIGSTIPLFLYLLIIKLVRRNSTISKTYCQIMKLKYGTRVHIFTICIALCFNFLISYITMIETVDYIDNLYLVQNGRWIVTIVFLLVVVFCTLISGTGGLLHLSYPFIVAILAICCTLIVKLPYPILDNIKTGETDKLYNILKCPIHSVDEINVYKNSSVYTIEKSYKIGSIMDSKLSAAFVNGIVIGL</sequence>
<feature type="transmembrane region" description="Helical" evidence="2">
    <location>
        <begin position="146"/>
        <end position="168"/>
    </location>
</feature>
<accession>A0A177AWN1</accession>
<feature type="transmembrane region" description="Helical" evidence="2">
    <location>
        <begin position="188"/>
        <end position="206"/>
    </location>
</feature>
<feature type="transmembrane region" description="Helical" evidence="2">
    <location>
        <begin position="213"/>
        <end position="234"/>
    </location>
</feature>
<proteinExistence type="predicted"/>
<organism evidence="3 4">
    <name type="scientific">Intoshia linei</name>
    <dbReference type="NCBI Taxonomy" id="1819745"/>
    <lineage>
        <taxon>Eukaryota</taxon>
        <taxon>Metazoa</taxon>
        <taxon>Spiralia</taxon>
        <taxon>Lophotrochozoa</taxon>
        <taxon>Mesozoa</taxon>
        <taxon>Orthonectida</taxon>
        <taxon>Rhopaluridae</taxon>
        <taxon>Intoshia</taxon>
    </lineage>
</organism>
<evidence type="ECO:0000256" key="2">
    <source>
        <dbReference type="SAM" id="Phobius"/>
    </source>
</evidence>
<keyword evidence="2" id="KW-0472">Membrane</keyword>
<evidence type="ECO:0000256" key="1">
    <source>
        <dbReference type="ARBA" id="ARBA00022448"/>
    </source>
</evidence>
<dbReference type="PANTHER" id="PTHR46154">
    <property type="match status" value="1"/>
</dbReference>
<comment type="caution">
    <text evidence="3">The sequence shown here is derived from an EMBL/GenBank/DDBJ whole genome shotgun (WGS) entry which is preliminary data.</text>
</comment>
<evidence type="ECO:0000313" key="3">
    <source>
        <dbReference type="EMBL" id="OAF65821.1"/>
    </source>
</evidence>
<keyword evidence="2" id="KW-0812">Transmembrane</keyword>
<dbReference type="GO" id="GO:0005886">
    <property type="term" value="C:plasma membrane"/>
    <property type="evidence" value="ECO:0007669"/>
    <property type="project" value="TreeGrafter"/>
</dbReference>
<protein>
    <submittedName>
        <fullName evidence="3">Uncharacterized protein</fullName>
    </submittedName>
</protein>
<feature type="non-terminal residue" evidence="3">
    <location>
        <position position="299"/>
    </location>
</feature>
<dbReference type="InterPro" id="IPR031155">
    <property type="entry name" value="DUR"/>
</dbReference>
<dbReference type="Gene3D" id="1.20.1730.10">
    <property type="entry name" value="Sodium/glucose cotransporter"/>
    <property type="match status" value="1"/>
</dbReference>
<feature type="transmembrane region" description="Helical" evidence="2">
    <location>
        <begin position="73"/>
        <end position="93"/>
    </location>
</feature>
<dbReference type="Proteomes" id="UP000078046">
    <property type="component" value="Unassembled WGS sequence"/>
</dbReference>
<dbReference type="GO" id="GO:0015204">
    <property type="term" value="F:urea transmembrane transporter activity"/>
    <property type="evidence" value="ECO:0007669"/>
    <property type="project" value="InterPro"/>
</dbReference>
<keyword evidence="4" id="KW-1185">Reference proteome</keyword>